<proteinExistence type="predicted"/>
<dbReference type="KEGG" id="laj:A0128_19860"/>
<keyword evidence="3" id="KW-1185">Reference proteome</keyword>
<evidence type="ECO:0000313" key="2">
    <source>
        <dbReference type="EMBL" id="AOP36628.1"/>
    </source>
</evidence>
<feature type="transmembrane region" description="Helical" evidence="1">
    <location>
        <begin position="161"/>
        <end position="182"/>
    </location>
</feature>
<dbReference type="OrthoDB" id="346121at2"/>
<dbReference type="Proteomes" id="UP000094197">
    <property type="component" value="Chromosome 2"/>
</dbReference>
<organism evidence="2 3">
    <name type="scientific">Leptospira tipperaryensis</name>
    <dbReference type="NCBI Taxonomy" id="2564040"/>
    <lineage>
        <taxon>Bacteria</taxon>
        <taxon>Pseudomonadati</taxon>
        <taxon>Spirochaetota</taxon>
        <taxon>Spirochaetia</taxon>
        <taxon>Leptospirales</taxon>
        <taxon>Leptospiraceae</taxon>
        <taxon>Leptospira</taxon>
    </lineage>
</organism>
<sequence length="261" mass="29508">MIEILLFELRENIRSRWLFVFAGFLALSVSALNYFGDENGTRLITSLMNIVLLIVPLFAISFAGLSFLDSIPFAEVLLSKSVTRSEYFFGKYYGVSLSLSLGLVVGVGIPGVLSFYSDLNFLILFLELIVFGLILIFIFVSLAFLLASYFKKGELIISGALLIWFYFFIFFDSIVFMFSIYLGEYPVEIPSLMIILLNPIDLVRIVMVLQTKASVLLGFSGAFLLKTIGIRSVILLSAFFLSGWVLVPLWISYKRFVKRNF</sequence>
<keyword evidence="1" id="KW-0812">Transmembrane</keyword>
<feature type="transmembrane region" description="Helical" evidence="1">
    <location>
        <begin position="47"/>
        <end position="71"/>
    </location>
</feature>
<keyword evidence="1" id="KW-1133">Transmembrane helix</keyword>
<dbReference type="RefSeq" id="WP_069609847.1">
    <property type="nucleotide sequence ID" value="NZ_CP015218.1"/>
</dbReference>
<dbReference type="GO" id="GO:0005886">
    <property type="term" value="C:plasma membrane"/>
    <property type="evidence" value="ECO:0007669"/>
    <property type="project" value="UniProtKB-SubCell"/>
</dbReference>
<dbReference type="EMBL" id="CP015218">
    <property type="protein sequence ID" value="AOP36628.1"/>
    <property type="molecule type" value="Genomic_DNA"/>
</dbReference>
<protein>
    <submittedName>
        <fullName evidence="2">Uncharacterized protein</fullName>
    </submittedName>
</protein>
<feature type="transmembrane region" description="Helical" evidence="1">
    <location>
        <begin position="122"/>
        <end position="149"/>
    </location>
</feature>
<accession>A0A1D7V479</accession>
<evidence type="ECO:0000256" key="1">
    <source>
        <dbReference type="SAM" id="Phobius"/>
    </source>
</evidence>
<dbReference type="GO" id="GO:0140359">
    <property type="term" value="F:ABC-type transporter activity"/>
    <property type="evidence" value="ECO:0007669"/>
    <property type="project" value="InterPro"/>
</dbReference>
<feature type="transmembrane region" description="Helical" evidence="1">
    <location>
        <begin position="17"/>
        <end position="35"/>
    </location>
</feature>
<evidence type="ECO:0000313" key="3">
    <source>
        <dbReference type="Proteomes" id="UP000094197"/>
    </source>
</evidence>
<feature type="transmembrane region" description="Helical" evidence="1">
    <location>
        <begin position="92"/>
        <end position="116"/>
    </location>
</feature>
<gene>
    <name evidence="2" type="ORF">A0128_19860</name>
</gene>
<name>A0A1D7V479_9LEPT</name>
<reference evidence="2 3" key="1">
    <citation type="submission" date="2016-04" db="EMBL/GenBank/DDBJ databases">
        <title>Complete genome seqeunce of Leptospira alstonii serovar Room22.</title>
        <authorList>
            <person name="Nally J.E."/>
            <person name="Bayles D.O."/>
            <person name="Hurley D."/>
            <person name="Fanning S."/>
            <person name="McMahon B.J."/>
            <person name="Arent Z."/>
        </authorList>
    </citation>
    <scope>NUCLEOTIDE SEQUENCE [LARGE SCALE GENOMIC DNA]</scope>
    <source>
        <strain evidence="2 3">GWTS #1</strain>
    </source>
</reference>
<dbReference type="AlphaFoldDB" id="A0A1D7V479"/>
<keyword evidence="1" id="KW-0472">Membrane</keyword>
<feature type="transmembrane region" description="Helical" evidence="1">
    <location>
        <begin position="232"/>
        <end position="251"/>
    </location>
</feature>